<dbReference type="GO" id="GO:0050333">
    <property type="term" value="F:thiamine triphosphate phosphatase activity"/>
    <property type="evidence" value="ECO:0007669"/>
    <property type="project" value="InterPro"/>
</dbReference>
<proteinExistence type="predicted"/>
<organism evidence="1 2">
    <name type="scientific">Eleutherodactylus coqui</name>
    <name type="common">Puerto Rican coqui</name>
    <dbReference type="NCBI Taxonomy" id="57060"/>
    <lineage>
        <taxon>Eukaryota</taxon>
        <taxon>Metazoa</taxon>
        <taxon>Chordata</taxon>
        <taxon>Craniata</taxon>
        <taxon>Vertebrata</taxon>
        <taxon>Euteleostomi</taxon>
        <taxon>Amphibia</taxon>
        <taxon>Batrachia</taxon>
        <taxon>Anura</taxon>
        <taxon>Neobatrachia</taxon>
        <taxon>Hyloidea</taxon>
        <taxon>Eleutherodactylidae</taxon>
        <taxon>Eleutherodactylinae</taxon>
        <taxon>Eleutherodactylus</taxon>
        <taxon>Eleutherodactylus</taxon>
    </lineage>
</organism>
<dbReference type="PANTHER" id="PTHR14586">
    <property type="entry name" value="THIAMINE-TRIPHOSPHATASE"/>
    <property type="match status" value="1"/>
</dbReference>
<dbReference type="InterPro" id="IPR039582">
    <property type="entry name" value="THTPA"/>
</dbReference>
<gene>
    <name evidence="1" type="ORF">GDO78_012895</name>
</gene>
<sequence>MSRTQKESNVHKVKIQQTYWAKDTTEEKMIEMGAIRTGKVVEEEEYYDTDSYDLAVNESWLSKTGKEWQLIIDKMKATMHEINSPIQKTSGIKGSPKTPNLLNFQRKLKHDVQKADQNGNTDCETTSRNLTCYELVEEKEIVAYLSRILHIDVGSDSGKIGNFLEMAGVQKYTSVSNVKEETFQLRDIYTVVIKADGISAKKSVVISLDVEIDNVTQGFQRIEELANELDLQAQYGCMTTALHSLWKTSKPL</sequence>
<dbReference type="EMBL" id="WNTK01000009">
    <property type="protein sequence ID" value="KAG9477615.1"/>
    <property type="molecule type" value="Genomic_DNA"/>
</dbReference>
<dbReference type="Gene3D" id="2.40.320.10">
    <property type="entry name" value="Hypothetical Protein Pfu-838710-001"/>
    <property type="match status" value="1"/>
</dbReference>
<evidence type="ECO:0000313" key="1">
    <source>
        <dbReference type="EMBL" id="KAG9477615.1"/>
    </source>
</evidence>
<protein>
    <submittedName>
        <fullName evidence="1">Uncharacterized protein</fullName>
    </submittedName>
</protein>
<accession>A0A8J6EZD8</accession>
<keyword evidence="2" id="KW-1185">Reference proteome</keyword>
<dbReference type="PANTHER" id="PTHR14586:SF1">
    <property type="entry name" value="THIAMINE-TRIPHOSPHATASE"/>
    <property type="match status" value="1"/>
</dbReference>
<dbReference type="GO" id="GO:0042357">
    <property type="term" value="P:thiamine diphosphate metabolic process"/>
    <property type="evidence" value="ECO:0007669"/>
    <property type="project" value="TreeGrafter"/>
</dbReference>
<comment type="caution">
    <text evidence="1">The sequence shown here is derived from an EMBL/GenBank/DDBJ whole genome shotgun (WGS) entry which is preliminary data.</text>
</comment>
<dbReference type="Proteomes" id="UP000770717">
    <property type="component" value="Unassembled WGS sequence"/>
</dbReference>
<dbReference type="AlphaFoldDB" id="A0A8J6EZD8"/>
<dbReference type="OrthoDB" id="9903415at2759"/>
<reference evidence="1" key="1">
    <citation type="thesis" date="2020" institute="ProQuest LLC" country="789 East Eisenhower Parkway, Ann Arbor, MI, USA">
        <title>Comparative Genomics and Chromosome Evolution.</title>
        <authorList>
            <person name="Mudd A.B."/>
        </authorList>
    </citation>
    <scope>NUCLEOTIDE SEQUENCE</scope>
    <source>
        <strain evidence="1">HN-11 Male</strain>
        <tissue evidence="1">Kidney and liver</tissue>
    </source>
</reference>
<evidence type="ECO:0000313" key="2">
    <source>
        <dbReference type="Proteomes" id="UP000770717"/>
    </source>
</evidence>
<name>A0A8J6EZD8_ELECQ</name>
<dbReference type="GO" id="GO:0000287">
    <property type="term" value="F:magnesium ion binding"/>
    <property type="evidence" value="ECO:0007669"/>
    <property type="project" value="TreeGrafter"/>
</dbReference>